<keyword evidence="1" id="KW-0732">Signal</keyword>
<feature type="chain" id="PRO_5024378118" description="DUF2141 domain-containing protein" evidence="1">
    <location>
        <begin position="24"/>
        <end position="140"/>
    </location>
</feature>
<dbReference type="RefSeq" id="WP_138591347.1">
    <property type="nucleotide sequence ID" value="NZ_PNBX01000029.1"/>
</dbReference>
<accession>A0A5S3VA56</accession>
<dbReference type="Pfam" id="PF09912">
    <property type="entry name" value="DUF2141"/>
    <property type="match status" value="1"/>
</dbReference>
<protein>
    <recommendedName>
        <fullName evidence="4">DUF2141 domain-containing protein</fullName>
    </recommendedName>
</protein>
<evidence type="ECO:0008006" key="4">
    <source>
        <dbReference type="Google" id="ProtNLM"/>
    </source>
</evidence>
<comment type="caution">
    <text evidence="2">The sequence shown here is derived from an EMBL/GenBank/DDBJ whole genome shotgun (WGS) entry which is preliminary data.</text>
</comment>
<reference evidence="2 3" key="1">
    <citation type="submission" date="2018-01" db="EMBL/GenBank/DDBJ databases">
        <authorList>
            <person name="Paulsen S."/>
            <person name="Gram L.K."/>
        </authorList>
    </citation>
    <scope>NUCLEOTIDE SEQUENCE [LARGE SCALE GENOMIC DNA]</scope>
    <source>
        <strain evidence="2 3">S3790</strain>
    </source>
</reference>
<evidence type="ECO:0000256" key="1">
    <source>
        <dbReference type="SAM" id="SignalP"/>
    </source>
</evidence>
<dbReference type="AlphaFoldDB" id="A0A5S3VA56"/>
<gene>
    <name evidence="2" type="ORF">CWC19_07775</name>
</gene>
<dbReference type="Proteomes" id="UP000307217">
    <property type="component" value="Unassembled WGS sequence"/>
</dbReference>
<proteinExistence type="predicted"/>
<dbReference type="OrthoDB" id="9788332at2"/>
<feature type="signal peptide" evidence="1">
    <location>
        <begin position="1"/>
        <end position="23"/>
    </location>
</feature>
<organism evidence="2 3">
    <name type="scientific">Pseudoalteromonas aurantia</name>
    <dbReference type="NCBI Taxonomy" id="43654"/>
    <lineage>
        <taxon>Bacteria</taxon>
        <taxon>Pseudomonadati</taxon>
        <taxon>Pseudomonadota</taxon>
        <taxon>Gammaproteobacteria</taxon>
        <taxon>Alteromonadales</taxon>
        <taxon>Pseudoalteromonadaceae</taxon>
        <taxon>Pseudoalteromonas</taxon>
    </lineage>
</organism>
<dbReference type="InterPro" id="IPR018673">
    <property type="entry name" value="DUF2141"/>
</dbReference>
<evidence type="ECO:0000313" key="2">
    <source>
        <dbReference type="EMBL" id="TMO68808.1"/>
    </source>
</evidence>
<sequence length="140" mass="15368">MNTFTRLTTAIITLSSMALSAQAAQLNINLNNVKENQGTIKVAIYDSAKGMKQYQAFEVLEQKADAAQLTFTVMDLAHGDYAVMVYQDLNGDGKLGRNLMGIPNEPYGFSNNPRLMGPPKFAQLAVNVSDTHINTNIELR</sequence>
<dbReference type="EMBL" id="PNBX01000029">
    <property type="protein sequence ID" value="TMO68808.1"/>
    <property type="molecule type" value="Genomic_DNA"/>
</dbReference>
<name>A0A5S3VA56_9GAMM</name>
<reference evidence="3" key="2">
    <citation type="submission" date="2019-06" db="EMBL/GenBank/DDBJ databases">
        <title>Co-occurence of chitin degradation, pigmentation and bioactivity in marine Pseudoalteromonas.</title>
        <authorList>
            <person name="Sonnenschein E.C."/>
            <person name="Bech P.K."/>
        </authorList>
    </citation>
    <scope>NUCLEOTIDE SEQUENCE [LARGE SCALE GENOMIC DNA]</scope>
    <source>
        <strain evidence="3">S3790</strain>
    </source>
</reference>
<evidence type="ECO:0000313" key="3">
    <source>
        <dbReference type="Proteomes" id="UP000307217"/>
    </source>
</evidence>